<dbReference type="Pfam" id="PF13193">
    <property type="entry name" value="AMP-binding_C"/>
    <property type="match status" value="3"/>
</dbReference>
<feature type="domain" description="Carrier" evidence="5">
    <location>
        <begin position="2059"/>
        <end position="2134"/>
    </location>
</feature>
<dbReference type="NCBIfam" id="TIGR01720">
    <property type="entry name" value="NRPS-para261"/>
    <property type="match status" value="1"/>
</dbReference>
<accession>A0ABX9SMQ5</accession>
<proteinExistence type="predicted"/>
<dbReference type="CDD" id="cd05930">
    <property type="entry name" value="A_NRPS"/>
    <property type="match status" value="2"/>
</dbReference>
<comment type="cofactor">
    <cofactor evidence="1">
        <name>pantetheine 4'-phosphate</name>
        <dbReference type="ChEBI" id="CHEBI:47942"/>
    </cofactor>
</comment>
<dbReference type="Gene3D" id="1.10.1200.10">
    <property type="entry name" value="ACP-like"/>
    <property type="match status" value="3"/>
</dbReference>
<dbReference type="InterPro" id="IPR010071">
    <property type="entry name" value="AA_adenyl_dom"/>
</dbReference>
<dbReference type="InterPro" id="IPR006162">
    <property type="entry name" value="Ppantetheine_attach_site"/>
</dbReference>
<dbReference type="Gene3D" id="3.40.50.12780">
    <property type="entry name" value="N-terminal domain of ligase-like"/>
    <property type="match status" value="3"/>
</dbReference>
<dbReference type="CDD" id="cd17643">
    <property type="entry name" value="A_NRPS_Cytc1-like"/>
    <property type="match status" value="1"/>
</dbReference>
<feature type="domain" description="Carrier" evidence="5">
    <location>
        <begin position="1010"/>
        <end position="1085"/>
    </location>
</feature>
<dbReference type="InterPro" id="IPR020845">
    <property type="entry name" value="AMP-binding_CS"/>
</dbReference>
<dbReference type="Gene3D" id="3.30.559.30">
    <property type="entry name" value="Nonribosomal peptide synthetase, condensation domain"/>
    <property type="match status" value="4"/>
</dbReference>
<organism evidence="6 7">
    <name type="scientific">Photorhabdus asymbiotica</name>
    <dbReference type="NCBI Taxonomy" id="291112"/>
    <lineage>
        <taxon>Bacteria</taxon>
        <taxon>Pseudomonadati</taxon>
        <taxon>Pseudomonadota</taxon>
        <taxon>Gammaproteobacteria</taxon>
        <taxon>Enterobacterales</taxon>
        <taxon>Morganellaceae</taxon>
        <taxon>Photorhabdus</taxon>
    </lineage>
</organism>
<dbReference type="PROSITE" id="PS00455">
    <property type="entry name" value="AMP_BINDING"/>
    <property type="match status" value="3"/>
</dbReference>
<dbReference type="PANTHER" id="PTHR45527">
    <property type="entry name" value="NONRIBOSOMAL PEPTIDE SYNTHETASE"/>
    <property type="match status" value="1"/>
</dbReference>
<dbReference type="SMART" id="SM00823">
    <property type="entry name" value="PKS_PP"/>
    <property type="match status" value="3"/>
</dbReference>
<dbReference type="EMBL" id="RBLJ01000002">
    <property type="protein sequence ID" value="RKS59312.1"/>
    <property type="molecule type" value="Genomic_DNA"/>
</dbReference>
<dbReference type="InterPro" id="IPR036736">
    <property type="entry name" value="ACP-like_sf"/>
</dbReference>
<evidence type="ECO:0000256" key="4">
    <source>
        <dbReference type="ARBA" id="ARBA00022737"/>
    </source>
</evidence>
<name>A0ABX9SMQ5_9GAMM</name>
<feature type="domain" description="Carrier" evidence="5">
    <location>
        <begin position="3108"/>
        <end position="3182"/>
    </location>
</feature>
<sequence length="3651" mass="412904">MKSTHSCHKLQITCKRNTFVWFIMRISEGSLDSKLYSLHPSQEDVFYEQVLYENSPIHSLGWYTLIEKNIDMVILQKVWNLLYQHIDMLRLRISINSDNEAIQYIQNQRTPELIKYYDVSMQLDSEKKAYLWMKQQIGIPIDYLKETPYQVTLIRLDNEKYYFFTKFHHIMIDGVGLYRLHEYVHKLYTCIENGTSITWLSEIPQYLTTIIKSRKYFNSTQYEKDKSYWFDFLKKKEIHQLTPCYQNTGSNNCTLILPLSIKEDLRTFCKEYKTNLLFIFSSLVSIIMTELTGQQELVFNTITHGREGKSEKYVVGMQANMYPVYCHISHAASMIEQIKLIKSELKNSYYHCKFPQSHLARIAHKHKLSLPNISIFYERFSESDLEATENQHYHIDGVFNIHPIVFRLKDYGYTQELKITIDYLRKYFSKQDINRILKRLQNLFITLLNNPASLVSELPILLEQERHTLLHTWNQPDISYPQVRTLQQQFEAQVAARPDNVALVFEGKTLTYRQLNEQANQLAAAIREQYQQQCNKPIPADTLVALYLDRSLEMVISILAVLKAGGAYVPISPEYPPERVRFILEDTASPCVLTQQRYLTTLREYTQVQTKQPALITVDDRRAIENLPTEDLVPVSGATDLAYVIYTSGTTGQPKGVLQTHHNVVRLFTSTQKDYQFNQNDTWVLYHAYTFDFSVWELWGALLYGGRLVIPTVECTKDFGRFSRLCSDQNVTVLNQTPGAFYAFIDASLNIGAEFPHLRYVIFGGDKLNPVQLKPWWNHYGDQSPALINMYGITETTVHVTYKKLTQNDATAVSCIGRPLNDMYAYVLNHSGNLVPIGAPGELYIGGAGLARGYLNRSDLTTERFVANPFATNKDKERGYTRLYKTGDLVRWQPDGTLEYLGRNDFQVKIRGYRIELGEIECALTTHPQVKQAVVIDREYEGNKALVAYLVTEGALSDDELIRHLSSSLPDYMLPASLTRIESIPLTLNGKVDRQALPAPVWGNQEGYVAPRNPLETQLCAIWQDVLGLERVGIEDNFFRIGGNSLTAIRLTAAIRRILAAEVSLAQLFTLKTISGLTTQLEQQTYTVIPHRAQERYPLSFAQERMLFIEQFEQGSDTYHIPYLVQLHNDACLPLLETAINQLAERHAVMKMVYRCDDDGQVYPQKLDSNLVIRSCENAAPLLNMVRTEIATPFDLTTEPSLRLCHYPVSGQHYLLMLWHHIAMDGWSIDIFMAELAEIYQSLREGRDSQLPPLEITYGDYAAWQRDYLQGDTRERQLTYWRQTLAGYESLNLPTDYPRPARVNYQGRDFHFVLDARLSEQLRTLAKTQETTLYTVLLSAFSLTLAKLSGQHDIVLGTPADNRHHAQTHTLIGMFVNSLALRIPLQQADSVAALIKQTHQRVTEAKTHQDMPFEQLVEALDIERDTARHPIFQVMFGLQSFGNHPPDSRLPFRPVPLDTPLYSPAKFDLSLFLSDGQTEITGCLNYAVSLFAETTLVRLAGMYQRVLEAFVADQTPSLAGIDILSGQERHTLLHCWNQTDAPYPQDKTLQQLFEAQVASTPDTVALVFAGTSLTYRQLNERANQLAYVIRERYQQHKPVPMPADTPIALYLDRSLEMVISILAVLKAGGAYVPISPDYPLERVRFILDDTQAPCVVTQQRYLATLATDKQTCTEQPVLIAADDPTITADKPVDNPASVNTPSDLAYIIYTSGTTGQPKGVMIEHKNVAHLVAAQAEIFDATERKKTLMFAAYVFDASVSELFLSLFHGHTIYLCSEAERNAPAVEKLIQRENIEMATLPPAILKLLTDAELPSLQLLVTAGESPSASVLEYFSQHNNILNAYGPTEVTVCATGKQYQRGDIATNIGKAINNVRLYVLDNHGNLSPVGAPGELYIGGAGLARGYWNRPDLTAERFVANPFATAEDKARGYTRLYRTGDLVRWQPDGTLEYLGRNDFQVKIRGYRIELGEIETALTTHPQVKQAVVIDREYEGNKALVAYLVTEGALSDDELIRHLSSSLPDYMLPASLTRIESIPLTLNGKVDQQALPAPVWGNQEGYVAPRNPLETQLCAIWQDVLGLERVGIEDNFFRIGGNSLTAIRLTAAIRRILAAEVSLAQLFTLKTIAGLTTQLEQQTYTVIPHRAQERYPLSFAQERMLFIEQFEQGSDTYHIPYLVQLHNDACLPQLEAAINLLAERHAVMKMVYRCDDDGQVYPQKLDSNLVIRSCENADPLLNMVRTEIATPFDLTTEPSLRLCHYPVSGQHYLFMLWHHIAMDGWSIDIFMAELAEIYQSLREGRDSQLPPLEITYGDYAAWQRDYLQGDTRERQLTYWRQTLAGYESLNLPTDYPRPARVNYQGRDFHFVLDARLSEQLRTLAKTQETTLYTVLLSAFSLTLAKLSGQHDIVLGTPADNRHHAQTHTLIGMFVNSLALRIPLQQADSVAALIKQTHQRVTEAKTHQDMPFEQLVEALDIERDTARHPIFQVMFGLQSFGNHPPDSRLPFRPVPLDTPLYSPAKFDLSLFLSDGQTEITGCLNYAVSLFAETTLVRLAGMYQRVLEAFVADQTPSLAGIDILSGQERHTLLHCWNQTDAPYPQDKTLQQLFEAQVASTPDTVALVFAGTSLTYRQLNERANQLAYVIRERYQQHKPVPMPADTPIALYLDRSLEMVISILAVLKAGGAYVPISPDYPLERVRFILDDTQAPCVVTQQRYLATLATDKQTCTEQPVLIAADDPTITADKPVDNPASVNTPSDLAYIIYTSGTTGQPKGVMIEHKNVVHMAAAQTEIFDALKRKKSLMFAAYVFDGSVFELFPGLFNGLTLYLCSETERNAPAVEKLIQRESIEIAALPPAILKLLVGSHLPSLQLLVTAGESPSLDFLEHFSRHCNVLNSYGPTEVTVCATEKIYQRGGIPTNIGKAINNARLYVLDNHGNLSPVGTPGELYIGGAGLARGYWNRPDLTAQRFVANPFATAADKTKGYTRLYKTGDLVRWQPDGTLEYLGRNDFQVKIRGYRIELGEIESALTTHPQVKQAVVIDREHNGHKVLVAYLVTEGALSDDRLIRHLSSSLPDYMLPASLTRIESVPLTLNGKVDRQALPEPVWGVKEGYVAPRNSLETQLCAIWQDVLGLERIGIEDNFFRIGGDSIVSIQLASKLRQAGFSLQVKSIFEAPTVARLAQLLALSSPTVNVLAEQGLLSGEFGLLPIQQIFFDWNWPNPHHWNQAFMLQIPGNIKSVQIKQALIMLAEQHDILRARFIETENSYHQYYSLEMPSSYSLLHHCDIRGSNKEALHQQLTQWQSGFDYNNGPLWQAGHLTGYTDGSARLFFAFHHLIIDAVSWRIIAEHIRLLLQEMALPPKTSSYRQWVTAVHRYAQQHQDEVPYWQQVIAGNDTKPVLDNITQHLLSIPAEMTDILLHEANTGYHTEINDLLLSALTLALQETFSQAVNYIILEGHGRESIDDTLDLSETVGWFTTMYPVRLEMQTDIAETIIHTKEMLRGVPNKGIGYSALHQAGYLTGDLPTISFNYLGQLGRTNHQDWSITNDDCGAVIASENGRHLLLGINGSVQRGKLQFSVDSRLPQTRTEIFITAFEQALNEVIATSQKQAQLGGIKTPSDYGFKDVSMEQLNQLTHRFDHVNHENSDYHSEKKTILDV</sequence>
<dbReference type="Pfam" id="PF00501">
    <property type="entry name" value="AMP-binding"/>
    <property type="match status" value="3"/>
</dbReference>
<dbReference type="Pfam" id="PF00668">
    <property type="entry name" value="Condensation"/>
    <property type="match status" value="4"/>
</dbReference>
<evidence type="ECO:0000256" key="3">
    <source>
        <dbReference type="ARBA" id="ARBA00022553"/>
    </source>
</evidence>
<dbReference type="InterPro" id="IPR045851">
    <property type="entry name" value="AMP-bd_C_sf"/>
</dbReference>
<dbReference type="InterPro" id="IPR001242">
    <property type="entry name" value="Condensation_dom"/>
</dbReference>
<dbReference type="SUPFAM" id="SSF47336">
    <property type="entry name" value="ACP-like"/>
    <property type="match status" value="3"/>
</dbReference>
<dbReference type="Pfam" id="PF00550">
    <property type="entry name" value="PP-binding"/>
    <property type="match status" value="3"/>
</dbReference>
<dbReference type="PROSITE" id="PS50075">
    <property type="entry name" value="CARRIER"/>
    <property type="match status" value="3"/>
</dbReference>
<keyword evidence="2" id="KW-0596">Phosphopantetheine</keyword>
<keyword evidence="4" id="KW-0677">Repeat</keyword>
<evidence type="ECO:0000256" key="1">
    <source>
        <dbReference type="ARBA" id="ARBA00001957"/>
    </source>
</evidence>
<keyword evidence="7" id="KW-1185">Reference proteome</keyword>
<dbReference type="Gene3D" id="3.30.300.30">
    <property type="match status" value="3"/>
</dbReference>
<dbReference type="InterPro" id="IPR025110">
    <property type="entry name" value="AMP-bd_C"/>
</dbReference>
<dbReference type="InterPro" id="IPR010060">
    <property type="entry name" value="NRPS_synth"/>
</dbReference>
<dbReference type="PROSITE" id="PS00012">
    <property type="entry name" value="PHOSPHOPANTETHEINE"/>
    <property type="match status" value="3"/>
</dbReference>
<dbReference type="NCBIfam" id="TIGR01733">
    <property type="entry name" value="AA-adenyl-dom"/>
    <property type="match status" value="3"/>
</dbReference>
<dbReference type="InterPro" id="IPR009081">
    <property type="entry name" value="PP-bd_ACP"/>
</dbReference>
<reference evidence="6 7" key="1">
    <citation type="submission" date="2018-10" db="EMBL/GenBank/DDBJ databases">
        <title>Genomic Encyclopedia of Archaeal and Bacterial Type Strains, Phase II (KMG-II): from individual species to whole genera.</title>
        <authorList>
            <person name="Goeker M."/>
        </authorList>
    </citation>
    <scope>NUCLEOTIDE SEQUENCE [LARGE SCALE GENOMIC DNA]</scope>
    <source>
        <strain evidence="6 7">DSM 15149</strain>
    </source>
</reference>
<gene>
    <name evidence="6" type="ORF">BDD30_1378</name>
</gene>
<dbReference type="SUPFAM" id="SSF56801">
    <property type="entry name" value="Acetyl-CoA synthetase-like"/>
    <property type="match status" value="3"/>
</dbReference>
<dbReference type="InterPro" id="IPR023213">
    <property type="entry name" value="CAT-like_dom_sf"/>
</dbReference>
<dbReference type="Proteomes" id="UP000280955">
    <property type="component" value="Unassembled WGS sequence"/>
</dbReference>
<dbReference type="SUPFAM" id="SSF52777">
    <property type="entry name" value="CoA-dependent acyltransferases"/>
    <property type="match status" value="8"/>
</dbReference>
<keyword evidence="3" id="KW-0597">Phosphoprotein</keyword>
<protein>
    <submittedName>
        <fullName evidence="6">Non-ribosomal peptide synthase protein (TIGR01720 family)/amino acid adenylation domain-containing protein</fullName>
    </submittedName>
</protein>
<dbReference type="Gene3D" id="3.30.559.10">
    <property type="entry name" value="Chloramphenicol acetyltransferase-like domain"/>
    <property type="match status" value="4"/>
</dbReference>
<dbReference type="CDD" id="cd19531">
    <property type="entry name" value="LCL_NRPS-like"/>
    <property type="match status" value="2"/>
</dbReference>
<evidence type="ECO:0000313" key="6">
    <source>
        <dbReference type="EMBL" id="RKS59312.1"/>
    </source>
</evidence>
<evidence type="ECO:0000313" key="7">
    <source>
        <dbReference type="Proteomes" id="UP000280955"/>
    </source>
</evidence>
<dbReference type="InterPro" id="IPR042099">
    <property type="entry name" value="ANL_N_sf"/>
</dbReference>
<evidence type="ECO:0000256" key="2">
    <source>
        <dbReference type="ARBA" id="ARBA00022450"/>
    </source>
</evidence>
<dbReference type="PANTHER" id="PTHR45527:SF1">
    <property type="entry name" value="FATTY ACID SYNTHASE"/>
    <property type="match status" value="1"/>
</dbReference>
<evidence type="ECO:0000259" key="5">
    <source>
        <dbReference type="PROSITE" id="PS50075"/>
    </source>
</evidence>
<dbReference type="NCBIfam" id="NF003417">
    <property type="entry name" value="PRK04813.1"/>
    <property type="match status" value="3"/>
</dbReference>
<dbReference type="InterPro" id="IPR000873">
    <property type="entry name" value="AMP-dep_synth/lig_dom"/>
</dbReference>
<comment type="caution">
    <text evidence="6">The sequence shown here is derived from an EMBL/GenBank/DDBJ whole genome shotgun (WGS) entry which is preliminary data.</text>
</comment>
<dbReference type="InterPro" id="IPR020806">
    <property type="entry name" value="PKS_PP-bd"/>
</dbReference>